<feature type="domain" description="Glycosyltransferase 61 catalytic" evidence="1">
    <location>
        <begin position="133"/>
        <end position="317"/>
    </location>
</feature>
<accession>A0AAV3W566</accession>
<gene>
    <name evidence="2" type="ORF">CDIOL_40880</name>
</gene>
<evidence type="ECO:0000313" key="3">
    <source>
        <dbReference type="Proteomes" id="UP000325212"/>
    </source>
</evidence>
<dbReference type="RefSeq" id="WP_039770990.1">
    <property type="nucleotide sequence ID" value="NZ_BJLA01000019.1"/>
</dbReference>
<evidence type="ECO:0000259" key="1">
    <source>
        <dbReference type="Pfam" id="PF04577"/>
    </source>
</evidence>
<dbReference type="Pfam" id="PF04577">
    <property type="entry name" value="Glyco_transf_61"/>
    <property type="match status" value="1"/>
</dbReference>
<dbReference type="GO" id="GO:0016757">
    <property type="term" value="F:glycosyltransferase activity"/>
    <property type="evidence" value="ECO:0007669"/>
    <property type="project" value="InterPro"/>
</dbReference>
<evidence type="ECO:0000313" key="2">
    <source>
        <dbReference type="EMBL" id="GEA33165.1"/>
    </source>
</evidence>
<keyword evidence="3" id="KW-1185">Reference proteome</keyword>
<reference evidence="2 3" key="1">
    <citation type="submission" date="2019-06" db="EMBL/GenBank/DDBJ databases">
        <title>Draft genome sequence of Clostridium diolis DSM 15410.</title>
        <authorList>
            <person name="Kobayashi H."/>
            <person name="Tanizawa Y."/>
            <person name="Tohno M."/>
        </authorList>
    </citation>
    <scope>NUCLEOTIDE SEQUENCE [LARGE SCALE GENOMIC DNA]</scope>
    <source>
        <strain evidence="2 3">DSM 15410</strain>
    </source>
</reference>
<dbReference type="InterPro" id="IPR049625">
    <property type="entry name" value="Glyco_transf_61_cat"/>
</dbReference>
<dbReference type="AlphaFoldDB" id="A0AAV3W566"/>
<protein>
    <recommendedName>
        <fullName evidence="1">Glycosyltransferase 61 catalytic domain-containing protein</fullName>
    </recommendedName>
</protein>
<dbReference type="Proteomes" id="UP000325212">
    <property type="component" value="Unassembled WGS sequence"/>
</dbReference>
<name>A0AAV3W566_9CLOT</name>
<organism evidence="2 3">
    <name type="scientific">Clostridium diolis</name>
    <dbReference type="NCBI Taxonomy" id="223919"/>
    <lineage>
        <taxon>Bacteria</taxon>
        <taxon>Bacillati</taxon>
        <taxon>Bacillota</taxon>
        <taxon>Clostridia</taxon>
        <taxon>Eubacteriales</taxon>
        <taxon>Clostridiaceae</taxon>
        <taxon>Clostridium</taxon>
    </lineage>
</organism>
<comment type="caution">
    <text evidence="2">The sequence shown here is derived from an EMBL/GenBank/DDBJ whole genome shotgun (WGS) entry which is preliminary data.</text>
</comment>
<dbReference type="EMBL" id="BJLA01000019">
    <property type="protein sequence ID" value="GEA33165.1"/>
    <property type="molecule type" value="Genomic_DNA"/>
</dbReference>
<proteinExistence type="predicted"/>
<sequence>MTVEKKLNNISCKNYCDTHNMKYSIIKNEHFQRLYIPDYRDTPNFINHVDVQYPEILISELNNVNIIGANYIIFDKDNFCIYDIALKDNENKFDLKINNTISVEKDTTCIQYEEPACNIEEGIMLISGCAFNFSHFHTEVLSKLCLINEVEEYADIPILIDEICFSIPHYLEELQMLNKNGRKIIYLRKGCCYNVKKLIYLSDLAMYPIEIKRGYPLNYKDSILNDLCIKPLNKALAIENNIFRKIYISRRNSYNPRLENQDIIEQSFIEHGYEIIYPEFMSFADKLKIFSEAEFIAGPFGAGFTNIIFANKNAKIICIQPKAIASPWISNISGILGQESYFLDAELSKITPYRYWQNAFKPNAELVRNFLTQFK</sequence>